<keyword evidence="1" id="KW-0677">Repeat</keyword>
<dbReference type="InterPro" id="IPR012334">
    <property type="entry name" value="Pectin_lyas_fold"/>
</dbReference>
<gene>
    <name evidence="3" type="ORF">JOC48_000640</name>
</gene>
<dbReference type="Proteomes" id="UP001296943">
    <property type="component" value="Unassembled WGS sequence"/>
</dbReference>
<dbReference type="PANTHER" id="PTHR22990">
    <property type="entry name" value="F-BOX ONLY PROTEIN"/>
    <property type="match status" value="1"/>
</dbReference>
<accession>A0ABS2MWB7</accession>
<dbReference type="SUPFAM" id="SSF51126">
    <property type="entry name" value="Pectin lyase-like"/>
    <property type="match status" value="2"/>
</dbReference>
<dbReference type="EMBL" id="JAFBDR010000002">
    <property type="protein sequence ID" value="MBM7570162.1"/>
    <property type="molecule type" value="Genomic_DNA"/>
</dbReference>
<feature type="domain" description="Right handed beta helix" evidence="2">
    <location>
        <begin position="383"/>
        <end position="514"/>
    </location>
</feature>
<dbReference type="SMART" id="SM00710">
    <property type="entry name" value="PbH1"/>
    <property type="match status" value="8"/>
</dbReference>
<dbReference type="RefSeq" id="WP_204497590.1">
    <property type="nucleotide sequence ID" value="NZ_JAFBDR010000002.1"/>
</dbReference>
<proteinExistence type="predicted"/>
<dbReference type="Pfam" id="PF13229">
    <property type="entry name" value="Beta_helix"/>
    <property type="match status" value="3"/>
</dbReference>
<name>A0ABS2MWB7_9BACI</name>
<dbReference type="InterPro" id="IPR011050">
    <property type="entry name" value="Pectin_lyase_fold/virulence"/>
</dbReference>
<dbReference type="PANTHER" id="PTHR22990:SF15">
    <property type="entry name" value="F-BOX ONLY PROTEIN 10"/>
    <property type="match status" value="1"/>
</dbReference>
<feature type="domain" description="Right handed beta helix" evidence="2">
    <location>
        <begin position="249"/>
        <end position="381"/>
    </location>
</feature>
<reference evidence="3 4" key="1">
    <citation type="submission" date="2021-01" db="EMBL/GenBank/DDBJ databases">
        <title>Genomic Encyclopedia of Type Strains, Phase IV (KMG-IV): sequencing the most valuable type-strain genomes for metagenomic binning, comparative biology and taxonomic classification.</title>
        <authorList>
            <person name="Goeker M."/>
        </authorList>
    </citation>
    <scope>NUCLEOTIDE SEQUENCE [LARGE SCALE GENOMIC DNA]</scope>
    <source>
        <strain evidence="3 4">DSM 23711</strain>
    </source>
</reference>
<evidence type="ECO:0000259" key="2">
    <source>
        <dbReference type="Pfam" id="PF13229"/>
    </source>
</evidence>
<evidence type="ECO:0000313" key="4">
    <source>
        <dbReference type="Proteomes" id="UP001296943"/>
    </source>
</evidence>
<evidence type="ECO:0000313" key="3">
    <source>
        <dbReference type="EMBL" id="MBM7570162.1"/>
    </source>
</evidence>
<organism evidence="3 4">
    <name type="scientific">Aquibacillus albus</name>
    <dbReference type="NCBI Taxonomy" id="1168171"/>
    <lineage>
        <taxon>Bacteria</taxon>
        <taxon>Bacillati</taxon>
        <taxon>Bacillota</taxon>
        <taxon>Bacilli</taxon>
        <taxon>Bacillales</taxon>
        <taxon>Bacillaceae</taxon>
        <taxon>Aquibacillus</taxon>
    </lineage>
</organism>
<feature type="domain" description="Right handed beta helix" evidence="2">
    <location>
        <begin position="48"/>
        <end position="146"/>
    </location>
</feature>
<sequence length="589" mass="65824">MGKVTKVSNRFFSLNKSIKRSILSAMDGDTIVIRKGTYEEDRALVIEKSIELTGNKQHVFIKSPIVIKNGAKVKMNGITLHHLEGYHNGIEILNGSLELEDSVIEHIKDRGIYVSQGGTLKVSKCRISENNCGIYSKGFVEIEQSTFSQHLDPQIFISGGSAVVRQSKIHSGKGNGLRVIEKGQLTMEDCLIHGHDEFSQISIEEGSSLELKNSKVYDGYEGIYVGSSTIEVEGSELAKHEIPHVKLINRSEMSLSKTKLKDGNGNGIQLIEESKGTIENCSVHGHMDYTHISLRDKSVLTVKNSKIYDGHGAFFVDDSKLELIESEVYNHQLTQLLLKNGSEMLAWKTRIMDGQGRGIQLGENSKGEIRDCIISGHRYYHQVVIANSSLQLAHTKIYDGLGAVSIKQSYIEIMDSEIYNHAEPQINAIHGTVMMDHSVVRNGKKVGMILRKKSIGVIQHCQFFENESYPQLFLDEHVKITMKDSTIYNGGSVGIFIRNHCKGKMENCSIYGHNKVEAQIMVKTSDHMQLKDLHITKGKVGIFLIDSSPTINFCEIEEHERGEIGINSNSNPEILNGDYELVTMQYQKN</sequence>
<keyword evidence="4" id="KW-1185">Reference proteome</keyword>
<dbReference type="InterPro" id="IPR006626">
    <property type="entry name" value="PbH1"/>
</dbReference>
<comment type="caution">
    <text evidence="3">The sequence shown here is derived from an EMBL/GenBank/DDBJ whole genome shotgun (WGS) entry which is preliminary data.</text>
</comment>
<dbReference type="InterPro" id="IPR039448">
    <property type="entry name" value="Beta_helix"/>
</dbReference>
<evidence type="ECO:0000256" key="1">
    <source>
        <dbReference type="ARBA" id="ARBA00022737"/>
    </source>
</evidence>
<protein>
    <recommendedName>
        <fullName evidence="2">Right handed beta helix domain-containing protein</fullName>
    </recommendedName>
</protein>
<dbReference type="Gene3D" id="2.160.20.10">
    <property type="entry name" value="Single-stranded right-handed beta-helix, Pectin lyase-like"/>
    <property type="match status" value="3"/>
</dbReference>
<dbReference type="InterPro" id="IPR051550">
    <property type="entry name" value="SCF-Subunits/Alg-Epimerases"/>
</dbReference>